<proteinExistence type="inferred from homology"/>
<dbReference type="InParanoid" id="A0A1I4L6D4"/>
<feature type="transmembrane region" description="Helical" evidence="7">
    <location>
        <begin position="522"/>
        <end position="543"/>
    </location>
</feature>
<keyword evidence="6 7" id="KW-0472">Membrane</keyword>
<keyword evidence="3" id="KW-1003">Cell membrane</keyword>
<feature type="transmembrane region" description="Helical" evidence="7">
    <location>
        <begin position="461"/>
        <end position="482"/>
    </location>
</feature>
<gene>
    <name evidence="9" type="ORF">SAMN04488085_12025</name>
</gene>
<feature type="transmembrane region" description="Helical" evidence="7">
    <location>
        <begin position="856"/>
        <end position="879"/>
    </location>
</feature>
<dbReference type="PANTHER" id="PTHR30489">
    <property type="entry name" value="LIPOPROTEIN-RELEASING SYSTEM TRANSMEMBRANE PROTEIN LOLE"/>
    <property type="match status" value="1"/>
</dbReference>
<evidence type="ECO:0000256" key="6">
    <source>
        <dbReference type="ARBA" id="ARBA00023136"/>
    </source>
</evidence>
<dbReference type="Pfam" id="PF02687">
    <property type="entry name" value="FtsX"/>
    <property type="match status" value="2"/>
</dbReference>
<sequence length="890" mass="89689">MILRWISALVRRRAARLTAVTAGVVTAVALLAGIGAFLSASQATMTERAVTRVAVDWQAQVAAGADPARVADTLAAQPGTRSTDIVGFASVPGLAATTAAADGGTTVQTTGAAEVLGLPPTYRADFPGQLRTLAGSDTGVLLAQQTAANLHVGLGDVVAVARPGLPDATVTVQGVVDLPQADALFQVVGAPPSAQAAAPPDNVVLLPDAVWRQTFDPLAAGRPDLLSSQVHAARDITLPPDPAAAFVAEGGAARHAELALAGTGRVGDNLAATLDAAREDALYAQVLFLFLGLPGAVLAGLLTAAVAGVGRQRRQREQALLRTWGATHRQVLVLALGEAALVGVTGAAAGLGLAALLGRVAFGPAALGARSGTALGWAGLAAAAGLVVAAVTVLLPAERDWRSTRVTAAVALPRPGRPRWTRLGLDLLALAVAVLVIRATSRVGYALVLAPEGVAAISVDYWAFLGPALLWIGGGLLCWRLGDLLLRRGRGPLAAVVRPMAGPLAGVVAAGLSRSRALVTRAAVVLALAIAFAVSTAVFNATYQQQALVDARLTNGADVTVTESPGARVPPAAGGALAAVPGVRSAEPLQHRYAYVGSDLQDLYGVRPATVAAATSLQDSWFTGGTAAQLMARLAATPDGVLVSAETVTDYQLHPGDTLQLRVQSTAGGGPVTATFHYVGVVNEFPTAPRDSFLVANADHLAGVTGDDTVGSFLLDTGGREDRALTAAVAAAAGPGATVHPLSATVATIGSSLTSVDLHGLTRLELGFAIAFGVAAGGLVLALGLTERRRTFAVLRALGADGRQAAVFVVAEAAVVLVLGLVLGSTLGATVARVLVTVLSGVFDPPPSSPAVPWGYLGLLSAAVVGGIVVACAAVLMSVRRIGVAAMRDS</sequence>
<keyword evidence="5 7" id="KW-1133">Transmembrane helix</keyword>
<keyword evidence="4 7" id="KW-0812">Transmembrane</keyword>
<keyword evidence="10" id="KW-1185">Reference proteome</keyword>
<dbReference type="InterPro" id="IPR003838">
    <property type="entry name" value="ABC3_permease_C"/>
</dbReference>
<feature type="transmembrane region" description="Helical" evidence="7">
    <location>
        <begin position="423"/>
        <end position="441"/>
    </location>
</feature>
<feature type="transmembrane region" description="Helical" evidence="7">
    <location>
        <begin position="374"/>
        <end position="395"/>
    </location>
</feature>
<dbReference type="Proteomes" id="UP000199152">
    <property type="component" value="Unassembled WGS sequence"/>
</dbReference>
<dbReference type="OrthoDB" id="8036472at2"/>
<accession>A0A1I4L6D4</accession>
<dbReference type="GO" id="GO:0044874">
    <property type="term" value="P:lipoprotein localization to outer membrane"/>
    <property type="evidence" value="ECO:0007669"/>
    <property type="project" value="TreeGrafter"/>
</dbReference>
<feature type="transmembrane region" description="Helical" evidence="7">
    <location>
        <begin position="806"/>
        <end position="836"/>
    </location>
</feature>
<comment type="subcellular location">
    <subcellularLocation>
        <location evidence="1">Cell membrane</location>
        <topology evidence="1">Multi-pass membrane protein</topology>
    </subcellularLocation>
</comment>
<evidence type="ECO:0000256" key="1">
    <source>
        <dbReference type="ARBA" id="ARBA00004651"/>
    </source>
</evidence>
<evidence type="ECO:0000256" key="5">
    <source>
        <dbReference type="ARBA" id="ARBA00022989"/>
    </source>
</evidence>
<dbReference type="PANTHER" id="PTHR30489:SF0">
    <property type="entry name" value="LIPOPROTEIN-RELEASING SYSTEM TRANSMEMBRANE PROTEIN LOLE"/>
    <property type="match status" value="1"/>
</dbReference>
<feature type="domain" description="ABC3 transporter permease C-terminal" evidence="8">
    <location>
        <begin position="296"/>
        <end position="394"/>
    </location>
</feature>
<feature type="transmembrane region" description="Helical" evidence="7">
    <location>
        <begin position="766"/>
        <end position="785"/>
    </location>
</feature>
<reference evidence="9 10" key="1">
    <citation type="submission" date="2016-10" db="EMBL/GenBank/DDBJ databases">
        <authorList>
            <person name="de Groot N.N."/>
        </authorList>
    </citation>
    <scope>NUCLEOTIDE SEQUENCE [LARGE SCALE GENOMIC DNA]</scope>
    <source>
        <strain evidence="9 10">DSM 45317</strain>
    </source>
</reference>
<evidence type="ECO:0000256" key="4">
    <source>
        <dbReference type="ARBA" id="ARBA00022692"/>
    </source>
</evidence>
<dbReference type="GO" id="GO:0098797">
    <property type="term" value="C:plasma membrane protein complex"/>
    <property type="evidence" value="ECO:0007669"/>
    <property type="project" value="TreeGrafter"/>
</dbReference>
<dbReference type="STRING" id="504800.SAMN04488085_12025"/>
<evidence type="ECO:0000256" key="7">
    <source>
        <dbReference type="SAM" id="Phobius"/>
    </source>
</evidence>
<feature type="domain" description="ABC3 transporter permease C-terminal" evidence="8">
    <location>
        <begin position="767"/>
        <end position="882"/>
    </location>
</feature>
<comment type="similarity">
    <text evidence="2">Belongs to the ABC-4 integral membrane protein family. LolC/E subfamily.</text>
</comment>
<feature type="transmembrane region" description="Helical" evidence="7">
    <location>
        <begin position="331"/>
        <end position="362"/>
    </location>
</feature>
<dbReference type="InterPro" id="IPR051447">
    <property type="entry name" value="Lipoprotein-release_system"/>
</dbReference>
<protein>
    <submittedName>
        <fullName evidence="9">Putative ABC transport system permease protein</fullName>
    </submittedName>
</protein>
<dbReference type="AlphaFoldDB" id="A0A1I4L6D4"/>
<dbReference type="RefSeq" id="WP_091329670.1">
    <property type="nucleotide sequence ID" value="NZ_FOSW01000020.1"/>
</dbReference>
<evidence type="ECO:0000259" key="8">
    <source>
        <dbReference type="Pfam" id="PF02687"/>
    </source>
</evidence>
<name>A0A1I4L6D4_9ACTN</name>
<feature type="transmembrane region" description="Helical" evidence="7">
    <location>
        <begin position="286"/>
        <end position="310"/>
    </location>
</feature>
<evidence type="ECO:0000256" key="2">
    <source>
        <dbReference type="ARBA" id="ARBA00005236"/>
    </source>
</evidence>
<organism evidence="9 10">
    <name type="scientific">Geodermatophilus ruber</name>
    <dbReference type="NCBI Taxonomy" id="504800"/>
    <lineage>
        <taxon>Bacteria</taxon>
        <taxon>Bacillati</taxon>
        <taxon>Actinomycetota</taxon>
        <taxon>Actinomycetes</taxon>
        <taxon>Geodermatophilales</taxon>
        <taxon>Geodermatophilaceae</taxon>
        <taxon>Geodermatophilus</taxon>
    </lineage>
</organism>
<evidence type="ECO:0000313" key="9">
    <source>
        <dbReference type="EMBL" id="SFL86207.1"/>
    </source>
</evidence>
<evidence type="ECO:0000313" key="10">
    <source>
        <dbReference type="Proteomes" id="UP000199152"/>
    </source>
</evidence>
<evidence type="ECO:0000256" key="3">
    <source>
        <dbReference type="ARBA" id="ARBA00022475"/>
    </source>
</evidence>
<dbReference type="EMBL" id="FOSW01000020">
    <property type="protein sequence ID" value="SFL86207.1"/>
    <property type="molecule type" value="Genomic_DNA"/>
</dbReference>